<dbReference type="Pfam" id="PF13181">
    <property type="entry name" value="TPR_8"/>
    <property type="match status" value="1"/>
</dbReference>
<dbReference type="InterPro" id="IPR053209">
    <property type="entry name" value="Gramillin-biosynth_MTr"/>
</dbReference>
<dbReference type="InterPro" id="IPR011990">
    <property type="entry name" value="TPR-like_helical_dom_sf"/>
</dbReference>
<dbReference type="EMBL" id="JAHRHJ020000006">
    <property type="protein sequence ID" value="KAH9311047.1"/>
    <property type="molecule type" value="Genomic_DNA"/>
</dbReference>
<dbReference type="SMART" id="SM00317">
    <property type="entry name" value="SET"/>
    <property type="match status" value="1"/>
</dbReference>
<accession>A0AA38L888</accession>
<sequence>MENLQEMLAAIRGLPSAEYASERSGLPSAEHASERFDKRALVQLHEMFARSHANVGAEPGVALCMSVAEPSAPSVALRGLRSIRVRDLRVGRTHRGRVLYGTLCVNPFKISGVMTLLEDDHGFAVRVAIYNVAQAASLSCIYPQGAKVAIKEPYFKRALDGSLAVRVENPDNLQRVADFPAEIREPVVAAVDLEEERSKGNECFRKQDWHGAVIHYTNCINAARLEINDAAARNRILLAYSNRAETRLQLGEFERALEDCNEGLGIKPGHIKTLYRKGRALHGLTNYDQACEVLQNALELCPWRPEIEAALHLSKALSAQSRRGKYDISDFLLGRRPPAEVADFVGDLEIKMTKDSRGRGLFATKNINTGELFLVSNAVAVALPDDRAVMSLQFDHRGNINTSSQENLVAAVIDAANKSQKLLPRLYALDDGSAQACASVPAMELFQTDTNCQETKVPVDVNRIRDIIVRNAFGGAVQTYTDRITAAAEKLASNEGFSGLWLLPSFINHSCLPNTTRLDVGNAMFLHASKPIKKGEEISICYFDTLVPFPQREVICQAWGFKCNCKRCRLENFLKPSLRHLHAQFEALHDKALEETNAAKTAGEEFPADLPKSAEFAEVYEKLEQTLAKFRKMKEEEKNWVRASFVSAYWAGIQSNEFFPKTLEDPIPSGDEILQAVVSTVPGDVRTFVMAAKQVEGLKHWVGSEGWAVQYSATQARDACIRVFGNHGEHVIQALISAHAQCAMF</sequence>
<dbReference type="InterPro" id="IPR001214">
    <property type="entry name" value="SET_dom"/>
</dbReference>
<keyword evidence="1" id="KW-0802">TPR repeat</keyword>
<proteinExistence type="predicted"/>
<dbReference type="SUPFAM" id="SSF82199">
    <property type="entry name" value="SET domain"/>
    <property type="match status" value="1"/>
</dbReference>
<evidence type="ECO:0000313" key="4">
    <source>
        <dbReference type="Proteomes" id="UP000824469"/>
    </source>
</evidence>
<dbReference type="InterPro" id="IPR046341">
    <property type="entry name" value="SET_dom_sf"/>
</dbReference>
<evidence type="ECO:0000313" key="3">
    <source>
        <dbReference type="EMBL" id="KAH9311047.1"/>
    </source>
</evidence>
<feature type="repeat" description="TPR" evidence="1">
    <location>
        <begin position="271"/>
        <end position="304"/>
    </location>
</feature>
<name>A0AA38L888_TAXCH</name>
<dbReference type="OMA" id="LKMETHH"/>
<dbReference type="Pfam" id="PF00856">
    <property type="entry name" value="SET"/>
    <property type="match status" value="1"/>
</dbReference>
<organism evidence="3 4">
    <name type="scientific">Taxus chinensis</name>
    <name type="common">Chinese yew</name>
    <name type="synonym">Taxus wallichiana var. chinensis</name>
    <dbReference type="NCBI Taxonomy" id="29808"/>
    <lineage>
        <taxon>Eukaryota</taxon>
        <taxon>Viridiplantae</taxon>
        <taxon>Streptophyta</taxon>
        <taxon>Embryophyta</taxon>
        <taxon>Tracheophyta</taxon>
        <taxon>Spermatophyta</taxon>
        <taxon>Pinopsida</taxon>
        <taxon>Pinidae</taxon>
        <taxon>Conifers II</taxon>
        <taxon>Cupressales</taxon>
        <taxon>Taxaceae</taxon>
        <taxon>Taxus</taxon>
    </lineage>
</organism>
<gene>
    <name evidence="3" type="ORF">KI387_026082</name>
</gene>
<keyword evidence="4" id="KW-1185">Reference proteome</keyword>
<reference evidence="3 4" key="1">
    <citation type="journal article" date="2021" name="Nat. Plants">
        <title>The Taxus genome provides insights into paclitaxel biosynthesis.</title>
        <authorList>
            <person name="Xiong X."/>
            <person name="Gou J."/>
            <person name="Liao Q."/>
            <person name="Li Y."/>
            <person name="Zhou Q."/>
            <person name="Bi G."/>
            <person name="Li C."/>
            <person name="Du R."/>
            <person name="Wang X."/>
            <person name="Sun T."/>
            <person name="Guo L."/>
            <person name="Liang H."/>
            <person name="Lu P."/>
            <person name="Wu Y."/>
            <person name="Zhang Z."/>
            <person name="Ro D.K."/>
            <person name="Shang Y."/>
            <person name="Huang S."/>
            <person name="Yan J."/>
        </authorList>
    </citation>
    <scope>NUCLEOTIDE SEQUENCE [LARGE SCALE GENOMIC DNA]</scope>
    <source>
        <strain evidence="3">Ta-2019</strain>
    </source>
</reference>
<evidence type="ECO:0000256" key="1">
    <source>
        <dbReference type="PROSITE-ProRule" id="PRU00339"/>
    </source>
</evidence>
<dbReference type="PANTHER" id="PTHR47643:SF2">
    <property type="entry name" value="TPR DOMAIN PROTEIN (AFU_ORTHOLOGUE AFUA_5G12710)"/>
    <property type="match status" value="1"/>
</dbReference>
<dbReference type="SUPFAM" id="SSF48452">
    <property type="entry name" value="TPR-like"/>
    <property type="match status" value="1"/>
</dbReference>
<dbReference type="CDD" id="cd20071">
    <property type="entry name" value="SET_SMYD"/>
    <property type="match status" value="1"/>
</dbReference>
<dbReference type="Gene3D" id="2.170.270.10">
    <property type="entry name" value="SET domain"/>
    <property type="match status" value="1"/>
</dbReference>
<dbReference type="AlphaFoldDB" id="A0AA38L888"/>
<dbReference type="Gene3D" id="1.25.40.10">
    <property type="entry name" value="Tetratricopeptide repeat domain"/>
    <property type="match status" value="1"/>
</dbReference>
<feature type="domain" description="SET" evidence="2">
    <location>
        <begin position="346"/>
        <end position="543"/>
    </location>
</feature>
<dbReference type="PROSITE" id="PS50280">
    <property type="entry name" value="SET"/>
    <property type="match status" value="1"/>
</dbReference>
<protein>
    <recommendedName>
        <fullName evidence="2">SET domain-containing protein</fullName>
    </recommendedName>
</protein>
<dbReference type="PANTHER" id="PTHR47643">
    <property type="entry name" value="TPR DOMAIN PROTEIN (AFU_ORTHOLOGUE AFUA_5G12710)"/>
    <property type="match status" value="1"/>
</dbReference>
<comment type="caution">
    <text evidence="3">The sequence shown here is derived from an EMBL/GenBank/DDBJ whole genome shotgun (WGS) entry which is preliminary data.</text>
</comment>
<dbReference type="SMART" id="SM00028">
    <property type="entry name" value="TPR"/>
    <property type="match status" value="3"/>
</dbReference>
<dbReference type="PROSITE" id="PS50005">
    <property type="entry name" value="TPR"/>
    <property type="match status" value="1"/>
</dbReference>
<evidence type="ECO:0000259" key="2">
    <source>
        <dbReference type="PROSITE" id="PS50280"/>
    </source>
</evidence>
<dbReference type="Proteomes" id="UP000824469">
    <property type="component" value="Unassembled WGS sequence"/>
</dbReference>
<dbReference type="InterPro" id="IPR019734">
    <property type="entry name" value="TPR_rpt"/>
</dbReference>